<name>R9GWL9_9SPHI</name>
<protein>
    <recommendedName>
        <fullName evidence="8">Glyoxylate/hydroxypyruvate reductase B</fullName>
        <ecNumber evidence="6">1.1.1.79</ecNumber>
        <ecNumber evidence="7">1.1.1.81</ecNumber>
    </recommendedName>
</protein>
<evidence type="ECO:0000259" key="10">
    <source>
        <dbReference type="Pfam" id="PF00389"/>
    </source>
</evidence>
<dbReference type="GO" id="GO:0005829">
    <property type="term" value="C:cytosol"/>
    <property type="evidence" value="ECO:0007669"/>
    <property type="project" value="TreeGrafter"/>
</dbReference>
<organism evidence="12 13">
    <name type="scientific">Arcticibacter svalbardensis MN12-7</name>
    <dbReference type="NCBI Taxonomy" id="1150600"/>
    <lineage>
        <taxon>Bacteria</taxon>
        <taxon>Pseudomonadati</taxon>
        <taxon>Bacteroidota</taxon>
        <taxon>Sphingobacteriia</taxon>
        <taxon>Sphingobacteriales</taxon>
        <taxon>Sphingobacteriaceae</taxon>
        <taxon>Arcticibacter</taxon>
    </lineage>
</organism>
<comment type="catalytic activity">
    <reaction evidence="2">
        <text>(R)-glycerate + NAD(+) = 3-hydroxypyruvate + NADH + H(+)</text>
        <dbReference type="Rhea" id="RHEA:17905"/>
        <dbReference type="ChEBI" id="CHEBI:15378"/>
        <dbReference type="ChEBI" id="CHEBI:16659"/>
        <dbReference type="ChEBI" id="CHEBI:17180"/>
        <dbReference type="ChEBI" id="CHEBI:57540"/>
        <dbReference type="ChEBI" id="CHEBI:57945"/>
        <dbReference type="EC" id="1.1.1.81"/>
    </reaction>
</comment>
<dbReference type="GO" id="GO:0051287">
    <property type="term" value="F:NAD binding"/>
    <property type="evidence" value="ECO:0007669"/>
    <property type="project" value="InterPro"/>
</dbReference>
<dbReference type="EC" id="1.1.1.81" evidence="7"/>
<dbReference type="GO" id="GO:0030267">
    <property type="term" value="F:glyoxylate reductase (NADPH) activity"/>
    <property type="evidence" value="ECO:0007669"/>
    <property type="project" value="UniProtKB-EC"/>
</dbReference>
<dbReference type="SUPFAM" id="SSF51735">
    <property type="entry name" value="NAD(P)-binding Rossmann-fold domains"/>
    <property type="match status" value="1"/>
</dbReference>
<proteinExistence type="inferred from homology"/>
<keyword evidence="13" id="KW-1185">Reference proteome</keyword>
<dbReference type="AlphaFoldDB" id="R9GWL9"/>
<gene>
    <name evidence="12" type="ORF">ADIARSV_0880</name>
</gene>
<comment type="catalytic activity">
    <reaction evidence="3">
        <text>(R)-glycerate + NADP(+) = 3-hydroxypyruvate + NADPH + H(+)</text>
        <dbReference type="Rhea" id="RHEA:18657"/>
        <dbReference type="ChEBI" id="CHEBI:15378"/>
        <dbReference type="ChEBI" id="CHEBI:16659"/>
        <dbReference type="ChEBI" id="CHEBI:17180"/>
        <dbReference type="ChEBI" id="CHEBI:57783"/>
        <dbReference type="ChEBI" id="CHEBI:58349"/>
        <dbReference type="EC" id="1.1.1.81"/>
    </reaction>
</comment>
<dbReference type="PROSITE" id="PS00065">
    <property type="entry name" value="D_2_HYDROXYACID_DH_1"/>
    <property type="match status" value="1"/>
</dbReference>
<dbReference type="EC" id="1.1.1.79" evidence="6"/>
<dbReference type="CDD" id="cd05301">
    <property type="entry name" value="GDH"/>
    <property type="match status" value="1"/>
</dbReference>
<dbReference type="InterPro" id="IPR006139">
    <property type="entry name" value="D-isomer_2_OHA_DH_cat_dom"/>
</dbReference>
<dbReference type="InterPro" id="IPR029752">
    <property type="entry name" value="D-isomer_DH_CS1"/>
</dbReference>
<evidence type="ECO:0000256" key="2">
    <source>
        <dbReference type="ARBA" id="ARBA00051801"/>
    </source>
</evidence>
<evidence type="ECO:0000256" key="1">
    <source>
        <dbReference type="ARBA" id="ARBA00023002"/>
    </source>
</evidence>
<dbReference type="SUPFAM" id="SSF52283">
    <property type="entry name" value="Formate/glycerate dehydrogenase catalytic domain-like"/>
    <property type="match status" value="1"/>
</dbReference>
<dbReference type="OrthoDB" id="1522997at2"/>
<dbReference type="InterPro" id="IPR050223">
    <property type="entry name" value="D-isomer_2-hydroxyacid_DH"/>
</dbReference>
<dbReference type="eggNOG" id="COG1052">
    <property type="taxonomic scope" value="Bacteria"/>
</dbReference>
<dbReference type="GO" id="GO:0008465">
    <property type="term" value="F:hydroxypyruvate reductase (NADH) activity"/>
    <property type="evidence" value="ECO:0007669"/>
    <property type="project" value="RHEA"/>
</dbReference>
<accession>R9GWL9</accession>
<comment type="catalytic activity">
    <reaction evidence="4">
        <text>glycolate + NADP(+) = glyoxylate + NADPH + H(+)</text>
        <dbReference type="Rhea" id="RHEA:10992"/>
        <dbReference type="ChEBI" id="CHEBI:15378"/>
        <dbReference type="ChEBI" id="CHEBI:29805"/>
        <dbReference type="ChEBI" id="CHEBI:36655"/>
        <dbReference type="ChEBI" id="CHEBI:57783"/>
        <dbReference type="ChEBI" id="CHEBI:58349"/>
        <dbReference type="EC" id="1.1.1.79"/>
    </reaction>
</comment>
<dbReference type="EMBL" id="AQPN01000036">
    <property type="protein sequence ID" value="EOR95930.1"/>
    <property type="molecule type" value="Genomic_DNA"/>
</dbReference>
<dbReference type="STRING" id="1150600.ADIARSV_0880"/>
<dbReference type="GO" id="GO:0120509">
    <property type="term" value="F:hydroxypyruvate reductase (NADPH) activity"/>
    <property type="evidence" value="ECO:0007669"/>
    <property type="project" value="RHEA"/>
</dbReference>
<feature type="domain" description="D-isomer specific 2-hydroxyacid dehydrogenase catalytic" evidence="10">
    <location>
        <begin position="4"/>
        <end position="319"/>
    </location>
</feature>
<dbReference type="InterPro" id="IPR036291">
    <property type="entry name" value="NAD(P)-bd_dom_sf"/>
</dbReference>
<sequence length="329" mass="36367">MNVFVTRILPQKGLNKLEAAGCMVKQHSEKRELSQQELIDLCQDQDFLLSAGPIKIDANFLQQCSHLKGIALMRVGYDNVDIPAATKNNIPISNTPDVLSEATSDIAFLLMLAVSRKAFFMNQSIVRGDWNFFEPTGNLGLELYGKTLGIFGMGRIGLRLAAKCKAAYNMNIIYHNRKPNLDAENELSAKYVSFDDLLMESDVISVHANLSDQTQGLFDSAVFSRMKPSSIFINTARGDIHNEADLTEAIQNKVIWGAGLDVTQPEPMDRNNPLLFMPSVCVLPHLGSATVETRDKMAVMAAENIIAALHNLPMPQILNPDVYISGHFD</sequence>
<comment type="similarity">
    <text evidence="5">Belongs to the D-isomer specific 2-hydroxyacid dehydrogenase family. GhrB subfamily.</text>
</comment>
<evidence type="ECO:0000256" key="5">
    <source>
        <dbReference type="ARBA" id="ARBA00061278"/>
    </source>
</evidence>
<evidence type="ECO:0000259" key="11">
    <source>
        <dbReference type="Pfam" id="PF02826"/>
    </source>
</evidence>
<dbReference type="Pfam" id="PF00389">
    <property type="entry name" value="2-Hacid_dh"/>
    <property type="match status" value="1"/>
</dbReference>
<evidence type="ECO:0000256" key="6">
    <source>
        <dbReference type="ARBA" id="ARBA00066661"/>
    </source>
</evidence>
<comment type="caution">
    <text evidence="12">The sequence shown here is derived from an EMBL/GenBank/DDBJ whole genome shotgun (WGS) entry which is preliminary data.</text>
</comment>
<dbReference type="InterPro" id="IPR006140">
    <property type="entry name" value="D-isomer_DH_NAD-bd"/>
</dbReference>
<feature type="domain" description="D-isomer specific 2-hydroxyacid dehydrogenase NAD-binding" evidence="11">
    <location>
        <begin position="109"/>
        <end position="287"/>
    </location>
</feature>
<evidence type="ECO:0000256" key="3">
    <source>
        <dbReference type="ARBA" id="ARBA00052239"/>
    </source>
</evidence>
<dbReference type="RefSeq" id="WP_016194125.1">
    <property type="nucleotide sequence ID" value="NZ_AQPN01000036.1"/>
</dbReference>
<dbReference type="PANTHER" id="PTHR10996:SF283">
    <property type="entry name" value="GLYOXYLATE_HYDROXYPYRUVATE REDUCTASE B"/>
    <property type="match status" value="1"/>
</dbReference>
<evidence type="ECO:0000256" key="7">
    <source>
        <dbReference type="ARBA" id="ARBA00066674"/>
    </source>
</evidence>
<dbReference type="PANTHER" id="PTHR10996">
    <property type="entry name" value="2-HYDROXYACID DEHYDROGENASE-RELATED"/>
    <property type="match status" value="1"/>
</dbReference>
<evidence type="ECO:0000256" key="8">
    <source>
        <dbReference type="ARBA" id="ARBA00073362"/>
    </source>
</evidence>
<evidence type="ECO:0000313" key="12">
    <source>
        <dbReference type="EMBL" id="EOR95930.1"/>
    </source>
</evidence>
<dbReference type="Gene3D" id="3.40.50.720">
    <property type="entry name" value="NAD(P)-binding Rossmann-like Domain"/>
    <property type="match status" value="2"/>
</dbReference>
<evidence type="ECO:0000256" key="4">
    <source>
        <dbReference type="ARBA" id="ARBA00052769"/>
    </source>
</evidence>
<keyword evidence="1 9" id="KW-0560">Oxidoreductase</keyword>
<evidence type="ECO:0000256" key="9">
    <source>
        <dbReference type="RuleBase" id="RU003719"/>
    </source>
</evidence>
<dbReference type="Pfam" id="PF02826">
    <property type="entry name" value="2-Hacid_dh_C"/>
    <property type="match status" value="1"/>
</dbReference>
<dbReference type="Proteomes" id="UP000014174">
    <property type="component" value="Unassembled WGS sequence"/>
</dbReference>
<reference evidence="12 13" key="1">
    <citation type="journal article" date="2013" name="Genome Announc.">
        <title>Draft Genome Sequence of Arcticibacter svalbardensis Strain MN12-7T, a Member of the Family Sphingobacteriaceae Isolated from an Arctic Soil Sample.</title>
        <authorList>
            <person name="Shivaji S."/>
            <person name="Ara S."/>
            <person name="Prasad S."/>
            <person name="Manasa B.P."/>
            <person name="Begum Z."/>
            <person name="Singh A."/>
            <person name="Kumar Pinnaka A."/>
        </authorList>
    </citation>
    <scope>NUCLEOTIDE SEQUENCE [LARGE SCALE GENOMIC DNA]</scope>
    <source>
        <strain evidence="12 13">MN12-7</strain>
    </source>
</reference>
<evidence type="ECO:0000313" key="13">
    <source>
        <dbReference type="Proteomes" id="UP000014174"/>
    </source>
</evidence>
<dbReference type="FunFam" id="3.40.50.720:FF:000026">
    <property type="entry name" value="Glyoxylate/hydroxypyruvate reductase B"/>
    <property type="match status" value="1"/>
</dbReference>